<dbReference type="GO" id="GO:0005987">
    <property type="term" value="P:sucrose catabolic process"/>
    <property type="evidence" value="ECO:0007669"/>
    <property type="project" value="TreeGrafter"/>
</dbReference>
<dbReference type="Pfam" id="PF00251">
    <property type="entry name" value="Glyco_hydro_32N"/>
    <property type="match status" value="1"/>
</dbReference>
<dbReference type="GO" id="GO:0005737">
    <property type="term" value="C:cytoplasm"/>
    <property type="evidence" value="ECO:0007669"/>
    <property type="project" value="TreeGrafter"/>
</dbReference>
<dbReference type="SMART" id="SM00640">
    <property type="entry name" value="Glyco_32"/>
    <property type="match status" value="1"/>
</dbReference>
<organism evidence="5">
    <name type="scientific">marine sediment metagenome</name>
    <dbReference type="NCBI Taxonomy" id="412755"/>
    <lineage>
        <taxon>unclassified sequences</taxon>
        <taxon>metagenomes</taxon>
        <taxon>ecological metagenomes</taxon>
    </lineage>
</organism>
<proteinExistence type="inferred from homology"/>
<dbReference type="AlphaFoldDB" id="X1IY42"/>
<dbReference type="InterPro" id="IPR013148">
    <property type="entry name" value="Glyco_hydro_32_N"/>
</dbReference>
<gene>
    <name evidence="5" type="ORF">S03H2_53054</name>
</gene>
<dbReference type="SUPFAM" id="SSF75005">
    <property type="entry name" value="Arabinanase/levansucrase/invertase"/>
    <property type="match status" value="1"/>
</dbReference>
<evidence type="ECO:0000256" key="2">
    <source>
        <dbReference type="ARBA" id="ARBA00022801"/>
    </source>
</evidence>
<evidence type="ECO:0000259" key="4">
    <source>
        <dbReference type="Pfam" id="PF00251"/>
    </source>
</evidence>
<name>X1IY42_9ZZZZ</name>
<keyword evidence="2" id="KW-0378">Hydrolase</keyword>
<dbReference type="CDD" id="cd18622">
    <property type="entry name" value="GH32_Inu-like"/>
    <property type="match status" value="1"/>
</dbReference>
<dbReference type="InterPro" id="IPR023296">
    <property type="entry name" value="Glyco_hydro_beta-prop_sf"/>
</dbReference>
<protein>
    <recommendedName>
        <fullName evidence="4">Glycosyl hydrolase family 32 N-terminal domain-containing protein</fullName>
    </recommendedName>
</protein>
<evidence type="ECO:0000256" key="3">
    <source>
        <dbReference type="ARBA" id="ARBA00023295"/>
    </source>
</evidence>
<feature type="non-terminal residue" evidence="5">
    <location>
        <position position="1"/>
    </location>
</feature>
<evidence type="ECO:0000256" key="1">
    <source>
        <dbReference type="ARBA" id="ARBA00009902"/>
    </source>
</evidence>
<accession>X1IY42</accession>
<feature type="non-terminal residue" evidence="5">
    <location>
        <position position="258"/>
    </location>
</feature>
<comment type="caution">
    <text evidence="5">The sequence shown here is derived from an EMBL/GenBank/DDBJ whole genome shotgun (WGS) entry which is preliminary data.</text>
</comment>
<dbReference type="Gene3D" id="2.115.10.20">
    <property type="entry name" value="Glycosyl hydrolase domain, family 43"/>
    <property type="match status" value="1"/>
</dbReference>
<dbReference type="PANTHER" id="PTHR42800:SF1">
    <property type="entry name" value="EXOINULINASE INUD (AFU_ORTHOLOGUE AFUA_5G00480)"/>
    <property type="match status" value="1"/>
</dbReference>
<sequence>NTFPGEDEIYKEKLRPQFHFTSKRGWNNDTNGMVYYDGEYHMFYQHNPFDWPWGNMTWGHAVSTDMVHWTELGDALHPDELGTMFSGGAVVDHKNTSGFQSSDEKPIVCFYTAAGGTSAWSKDEPFTQCIAYSNDRGRTFTKYQGNPIIGHIRGGNRDPKVIWHEPTKKWVMVLYVEEGEMDFFTSTDLKNWTNTSRLKSFHECPELFELPVDGDENNKKWVLYGAAADYFIGSFDGREFKPETESIKFNYGNAFYAS</sequence>
<reference evidence="5" key="1">
    <citation type="journal article" date="2014" name="Front. Microbiol.">
        <title>High frequency of phylogenetically diverse reductive dehalogenase-homologous genes in deep subseafloor sedimentary metagenomes.</title>
        <authorList>
            <person name="Kawai M."/>
            <person name="Futagami T."/>
            <person name="Toyoda A."/>
            <person name="Takaki Y."/>
            <person name="Nishi S."/>
            <person name="Hori S."/>
            <person name="Arai W."/>
            <person name="Tsubouchi T."/>
            <person name="Morono Y."/>
            <person name="Uchiyama I."/>
            <person name="Ito T."/>
            <person name="Fujiyama A."/>
            <person name="Inagaki F."/>
            <person name="Takami H."/>
        </authorList>
    </citation>
    <scope>NUCLEOTIDE SEQUENCE</scope>
    <source>
        <strain evidence="5">Expedition CK06-06</strain>
    </source>
</reference>
<feature type="domain" description="Glycosyl hydrolase family 32 N-terminal" evidence="4">
    <location>
        <begin position="19"/>
        <end position="258"/>
    </location>
</feature>
<comment type="similarity">
    <text evidence="1">Belongs to the glycosyl hydrolase 32 family.</text>
</comment>
<evidence type="ECO:0000313" key="5">
    <source>
        <dbReference type="EMBL" id="GAH70984.1"/>
    </source>
</evidence>
<keyword evidence="3" id="KW-0326">Glycosidase</keyword>
<dbReference type="GO" id="GO:0004575">
    <property type="term" value="F:sucrose alpha-glucosidase activity"/>
    <property type="evidence" value="ECO:0007669"/>
    <property type="project" value="TreeGrafter"/>
</dbReference>
<dbReference type="EMBL" id="BARU01033748">
    <property type="protein sequence ID" value="GAH70984.1"/>
    <property type="molecule type" value="Genomic_DNA"/>
</dbReference>
<dbReference type="InterPro" id="IPR001362">
    <property type="entry name" value="Glyco_hydro_32"/>
</dbReference>
<dbReference type="PANTHER" id="PTHR42800">
    <property type="entry name" value="EXOINULINASE INUD (AFU_ORTHOLOGUE AFUA_5G00480)"/>
    <property type="match status" value="1"/>
</dbReference>